<evidence type="ECO:0000256" key="4">
    <source>
        <dbReference type="ARBA" id="ARBA00022692"/>
    </source>
</evidence>
<dbReference type="EMBL" id="JH159158">
    <property type="protein sequence ID" value="EGZ10351.1"/>
    <property type="molecule type" value="Genomic_DNA"/>
</dbReference>
<dbReference type="GO" id="GO:0005267">
    <property type="term" value="F:potassium channel activity"/>
    <property type="evidence" value="ECO:0007669"/>
    <property type="project" value="UniProtKB-KW"/>
</dbReference>
<evidence type="ECO:0000256" key="10">
    <source>
        <dbReference type="ARBA" id="ARBA00023303"/>
    </source>
</evidence>
<keyword evidence="9" id="KW-0472">Membrane</keyword>
<keyword evidence="10" id="KW-0407">Ion channel</keyword>
<dbReference type="KEGG" id="psoj:PHYSODRAFT_304276"/>
<evidence type="ECO:0000313" key="13">
    <source>
        <dbReference type="Proteomes" id="UP000002640"/>
    </source>
</evidence>
<dbReference type="Proteomes" id="UP000002640">
    <property type="component" value="Unassembled WGS sequence"/>
</dbReference>
<evidence type="ECO:0008006" key="14">
    <source>
        <dbReference type="Google" id="ProtNLM"/>
    </source>
</evidence>
<gene>
    <name evidence="12" type="ORF">PHYSODRAFT_304276</name>
</gene>
<dbReference type="AlphaFoldDB" id="G4ZZF1"/>
<comment type="subcellular location">
    <subcellularLocation>
        <location evidence="1">Membrane</location>
        <topology evidence="1">Multi-pass membrane protein</topology>
    </subcellularLocation>
</comment>
<protein>
    <recommendedName>
        <fullName evidence="14">Calcium-activated potassium channel BK alpha subunit domain-containing protein</fullName>
    </recommendedName>
</protein>
<name>G4ZZF1_PHYSP</name>
<keyword evidence="5" id="KW-0631">Potassium channel</keyword>
<keyword evidence="7" id="KW-1133">Transmembrane helix</keyword>
<sequence>MVKLTAVTAVATGTVMLIALYDGSAVQRGEKSIRLCPFGERLEENSSSSSIAQQAVDSLREVESQQYSPPGASSLMPPLVYAPVSMTAAPGIESAPVLVFSSDSVLERQSMKIGDVGPVALDVGQSVHGRQVKLASTVTSSKFSSPLVAQKRQQESAKSSSLDSTTQQTLIDHILICGPFDQGYQLASYLNELYSHGAQREDSEQRPAICIVLLVKTLPSAEELAALPRALPTNVSIECGTAENVEDLLRVRATAWTPSPTTSVNAGAADDGLYHEHLQQQQSAEIRPGLSLLAKCSVVRSHSSIKYFAYKSDAGIRAPEDSSQSTRSDDEDSIAGVSDIPRNEYQNERLHDYPRRRNSLKRLHCRRRHSSTPIDYLSSPCFSPAYAAGEVFVDCVLDTLLCQSFFNPYVVDLVRALAGGDDPHGTPTFNFKASMMRHVSSRGSTETGASNSAINPSPVLRVATISRELEGAPFAEVFSRALSQHVLVLSVYRRAQAGSRGNALPYVVTCPESPFDCAVERGDQLHVLMELRHPISIR</sequence>
<dbReference type="RefSeq" id="XP_009533096.1">
    <property type="nucleotide sequence ID" value="XM_009534801.1"/>
</dbReference>
<evidence type="ECO:0000256" key="3">
    <source>
        <dbReference type="ARBA" id="ARBA00022538"/>
    </source>
</evidence>
<dbReference type="PANTHER" id="PTHR10027">
    <property type="entry name" value="CALCIUM-ACTIVATED POTASSIUM CHANNEL ALPHA CHAIN"/>
    <property type="match status" value="1"/>
</dbReference>
<accession>G4ZZF1</accession>
<dbReference type="InParanoid" id="G4ZZF1"/>
<evidence type="ECO:0000256" key="2">
    <source>
        <dbReference type="ARBA" id="ARBA00022448"/>
    </source>
</evidence>
<proteinExistence type="predicted"/>
<dbReference type="PANTHER" id="PTHR10027:SF10">
    <property type="entry name" value="SLOWPOKE 2, ISOFORM D"/>
    <property type="match status" value="1"/>
</dbReference>
<keyword evidence="8" id="KW-0406">Ion transport</keyword>
<evidence type="ECO:0000256" key="9">
    <source>
        <dbReference type="ARBA" id="ARBA00023136"/>
    </source>
</evidence>
<dbReference type="GO" id="GO:0016020">
    <property type="term" value="C:membrane"/>
    <property type="evidence" value="ECO:0007669"/>
    <property type="project" value="UniProtKB-SubCell"/>
</dbReference>
<keyword evidence="6" id="KW-0630">Potassium</keyword>
<evidence type="ECO:0000256" key="7">
    <source>
        <dbReference type="ARBA" id="ARBA00022989"/>
    </source>
</evidence>
<keyword evidence="2" id="KW-0813">Transport</keyword>
<evidence type="ECO:0000256" key="6">
    <source>
        <dbReference type="ARBA" id="ARBA00022958"/>
    </source>
</evidence>
<feature type="region of interest" description="Disordered" evidence="11">
    <location>
        <begin position="317"/>
        <end position="341"/>
    </location>
</feature>
<keyword evidence="4" id="KW-0812">Transmembrane</keyword>
<keyword evidence="3" id="KW-0633">Potassium transport</keyword>
<evidence type="ECO:0000313" key="12">
    <source>
        <dbReference type="EMBL" id="EGZ10351.1"/>
    </source>
</evidence>
<evidence type="ECO:0000256" key="11">
    <source>
        <dbReference type="SAM" id="MobiDB-lite"/>
    </source>
</evidence>
<dbReference type="GeneID" id="20642386"/>
<evidence type="ECO:0000256" key="8">
    <source>
        <dbReference type="ARBA" id="ARBA00023065"/>
    </source>
</evidence>
<evidence type="ECO:0000256" key="5">
    <source>
        <dbReference type="ARBA" id="ARBA00022826"/>
    </source>
</evidence>
<evidence type="ECO:0000256" key="1">
    <source>
        <dbReference type="ARBA" id="ARBA00004141"/>
    </source>
</evidence>
<keyword evidence="13" id="KW-1185">Reference proteome</keyword>
<dbReference type="InterPro" id="IPR047871">
    <property type="entry name" value="K_chnl_Slo-like"/>
</dbReference>
<organism evidence="12 13">
    <name type="scientific">Phytophthora sojae (strain P6497)</name>
    <name type="common">Soybean stem and root rot agent</name>
    <name type="synonym">Phytophthora megasperma f. sp. glycines</name>
    <dbReference type="NCBI Taxonomy" id="1094619"/>
    <lineage>
        <taxon>Eukaryota</taxon>
        <taxon>Sar</taxon>
        <taxon>Stramenopiles</taxon>
        <taxon>Oomycota</taxon>
        <taxon>Peronosporomycetes</taxon>
        <taxon>Peronosporales</taxon>
        <taxon>Peronosporaceae</taxon>
        <taxon>Phytophthora</taxon>
    </lineage>
</organism>
<reference evidence="12 13" key="1">
    <citation type="journal article" date="2006" name="Science">
        <title>Phytophthora genome sequences uncover evolutionary origins and mechanisms of pathogenesis.</title>
        <authorList>
            <person name="Tyler B.M."/>
            <person name="Tripathy S."/>
            <person name="Zhang X."/>
            <person name="Dehal P."/>
            <person name="Jiang R.H."/>
            <person name="Aerts A."/>
            <person name="Arredondo F.D."/>
            <person name="Baxter L."/>
            <person name="Bensasson D."/>
            <person name="Beynon J.L."/>
            <person name="Chapman J."/>
            <person name="Damasceno C.M."/>
            <person name="Dorrance A.E."/>
            <person name="Dou D."/>
            <person name="Dickerman A.W."/>
            <person name="Dubchak I.L."/>
            <person name="Garbelotto M."/>
            <person name="Gijzen M."/>
            <person name="Gordon S.G."/>
            <person name="Govers F."/>
            <person name="Grunwald N.J."/>
            <person name="Huang W."/>
            <person name="Ivors K.L."/>
            <person name="Jones R.W."/>
            <person name="Kamoun S."/>
            <person name="Krampis K."/>
            <person name="Lamour K.H."/>
            <person name="Lee M.K."/>
            <person name="McDonald W.H."/>
            <person name="Medina M."/>
            <person name="Meijer H.J."/>
            <person name="Nordberg E.K."/>
            <person name="Maclean D.J."/>
            <person name="Ospina-Giraldo M.D."/>
            <person name="Morris P.F."/>
            <person name="Phuntumart V."/>
            <person name="Putnam N.H."/>
            <person name="Rash S."/>
            <person name="Rose J.K."/>
            <person name="Sakihama Y."/>
            <person name="Salamov A.A."/>
            <person name="Savidor A."/>
            <person name="Scheuring C.F."/>
            <person name="Smith B.M."/>
            <person name="Sobral B.W."/>
            <person name="Terry A."/>
            <person name="Torto-Alalibo T.A."/>
            <person name="Win J."/>
            <person name="Xu Z."/>
            <person name="Zhang H."/>
            <person name="Grigoriev I.V."/>
            <person name="Rokhsar D.S."/>
            <person name="Boore J.L."/>
        </authorList>
    </citation>
    <scope>NUCLEOTIDE SEQUENCE [LARGE SCALE GENOMIC DNA]</scope>
    <source>
        <strain evidence="12 13">P6497</strain>
    </source>
</reference>